<evidence type="ECO:0000313" key="2">
    <source>
        <dbReference type="Proteomes" id="UP001606301"/>
    </source>
</evidence>
<keyword evidence="2" id="KW-1185">Reference proteome</keyword>
<dbReference type="Proteomes" id="UP001606301">
    <property type="component" value="Unassembled WGS sequence"/>
</dbReference>
<gene>
    <name evidence="1" type="ORF">ACG0Z3_07395</name>
</gene>
<proteinExistence type="predicted"/>
<accession>A0ABW7FH11</accession>
<sequence length="361" mass="37747">MGEQQAIAAAIKRASNAAQAAMQHLDERTAAELTAAYEAAAEQLRFAIAAAAQGQGRVSIGALQGLLAQVTAVLDALGTRRREVILAAIDEAAALGVEPLAAVDALVGVRAGGEAPAAYAQRAAEFVQEFAAADGLTLSDRLWRVGRGAREAVTGAIEQAVVRGWSADQAAQAMVMQGRAVPVATQAGQKAAAVDEVLRVADLLQDPAANPLASALRVARTEINRAHGEGYMASMGAVPGLVGFRFLLSPRHPRPDICDLLARQNLHGLGPGVYPDRKSCPWPAHPNTLSFVVAVMAHEVSDADRAGRETTLQALDRLGPDIRAGVLGPTKASYFDRRALTTGMVRSTVGAVRRRLEGRAA</sequence>
<comment type="caution">
    <text evidence="1">The sequence shown here is derived from an EMBL/GenBank/DDBJ whole genome shotgun (WGS) entry which is preliminary data.</text>
</comment>
<protein>
    <submittedName>
        <fullName evidence="1">Uncharacterized protein</fullName>
    </submittedName>
</protein>
<dbReference type="RefSeq" id="WP_394396637.1">
    <property type="nucleotide sequence ID" value="NZ_JBIGHW010000003.1"/>
</dbReference>
<organism evidence="1 2">
    <name type="scientific">Pelomonas margarita</name>
    <dbReference type="NCBI Taxonomy" id="3299031"/>
    <lineage>
        <taxon>Bacteria</taxon>
        <taxon>Pseudomonadati</taxon>
        <taxon>Pseudomonadota</taxon>
        <taxon>Betaproteobacteria</taxon>
        <taxon>Burkholderiales</taxon>
        <taxon>Sphaerotilaceae</taxon>
        <taxon>Roseateles</taxon>
    </lineage>
</organism>
<dbReference type="EMBL" id="JBIGHW010000003">
    <property type="protein sequence ID" value="MFG6440504.1"/>
    <property type="molecule type" value="Genomic_DNA"/>
</dbReference>
<evidence type="ECO:0000313" key="1">
    <source>
        <dbReference type="EMBL" id="MFG6440504.1"/>
    </source>
</evidence>
<reference evidence="1 2" key="1">
    <citation type="submission" date="2024-08" db="EMBL/GenBank/DDBJ databases">
        <authorList>
            <person name="Lu H."/>
        </authorList>
    </citation>
    <scope>NUCLEOTIDE SEQUENCE [LARGE SCALE GENOMIC DNA]</scope>
    <source>
        <strain evidence="1 2">LKC17W</strain>
    </source>
</reference>
<name>A0ABW7FH11_9BURK</name>